<evidence type="ECO:0000256" key="8">
    <source>
        <dbReference type="ARBA" id="ARBA00022603"/>
    </source>
</evidence>
<dbReference type="NCBIfam" id="NF000648">
    <property type="entry name" value="PRK00026.1"/>
    <property type="match status" value="1"/>
</dbReference>
<evidence type="ECO:0000256" key="14">
    <source>
        <dbReference type="ARBA" id="ARBA00047783"/>
    </source>
</evidence>
<evidence type="ECO:0000256" key="17">
    <source>
        <dbReference type="RuleBase" id="RU003464"/>
    </source>
</evidence>
<evidence type="ECO:0000256" key="4">
    <source>
        <dbReference type="ARBA" id="ARBA00011738"/>
    </source>
</evidence>
<evidence type="ECO:0000256" key="5">
    <source>
        <dbReference type="ARBA" id="ARBA00012807"/>
    </source>
</evidence>
<dbReference type="InterPro" id="IPR029028">
    <property type="entry name" value="Alpha/beta_knot_MTases"/>
</dbReference>
<evidence type="ECO:0000256" key="12">
    <source>
        <dbReference type="ARBA" id="ARBA00029736"/>
    </source>
</evidence>
<keyword evidence="11 15" id="KW-0819">tRNA processing</keyword>
<comment type="function">
    <text evidence="1 15 17">Specifically methylates guanosine-37 in various tRNAs.</text>
</comment>
<dbReference type="STRING" id="859654.BVAF_176"/>
<dbReference type="InterPro" id="IPR023148">
    <property type="entry name" value="tRNA_m1G_MeTrfase_C_sf"/>
</dbReference>
<dbReference type="GO" id="GO:0052906">
    <property type="term" value="F:tRNA (guanine(37)-N1)-methyltransferase activity"/>
    <property type="evidence" value="ECO:0007669"/>
    <property type="project" value="UniProtKB-UniRule"/>
</dbReference>
<dbReference type="InterPro" id="IPR016009">
    <property type="entry name" value="tRNA_MeTrfase_TRMD/TRM10"/>
</dbReference>
<keyword evidence="20" id="KW-1185">Reference proteome</keyword>
<dbReference type="AlphaFoldDB" id="E8Q5T4"/>
<evidence type="ECO:0000313" key="19">
    <source>
        <dbReference type="EMBL" id="ADV33581.1"/>
    </source>
</evidence>
<keyword evidence="7 15" id="KW-0963">Cytoplasm</keyword>
<protein>
    <recommendedName>
        <fullName evidence="6 15">tRNA (guanine-N(1)-)-methyltransferase</fullName>
        <ecNumber evidence="5 15">2.1.1.228</ecNumber>
    </recommendedName>
    <alternativeName>
        <fullName evidence="12 15">M1G-methyltransferase</fullName>
    </alternativeName>
    <alternativeName>
        <fullName evidence="13 15">tRNA [GM37] methyltransferase</fullName>
    </alternativeName>
</protein>
<gene>
    <name evidence="15 19" type="primary">trmD</name>
    <name evidence="19" type="ordered locus">BVAF_176</name>
</gene>
<dbReference type="GO" id="GO:0002939">
    <property type="term" value="P:tRNA N1-guanine methylation"/>
    <property type="evidence" value="ECO:0007669"/>
    <property type="project" value="TreeGrafter"/>
</dbReference>
<keyword evidence="10 15" id="KW-0949">S-adenosyl-L-methionine</keyword>
<evidence type="ECO:0000256" key="7">
    <source>
        <dbReference type="ARBA" id="ARBA00022490"/>
    </source>
</evidence>
<dbReference type="FunFam" id="3.40.1280.10:FF:000001">
    <property type="entry name" value="tRNA (guanine-N(1)-)-methyltransferase"/>
    <property type="match status" value="1"/>
</dbReference>
<dbReference type="GO" id="GO:0005829">
    <property type="term" value="C:cytosol"/>
    <property type="evidence" value="ECO:0007669"/>
    <property type="project" value="TreeGrafter"/>
</dbReference>
<dbReference type="InterPro" id="IPR029026">
    <property type="entry name" value="tRNA_m1G_MTases_N"/>
</dbReference>
<dbReference type="PANTHER" id="PTHR46417:SF1">
    <property type="entry name" value="TRNA (GUANINE-N(1)-)-METHYLTRANSFERASE"/>
    <property type="match status" value="1"/>
</dbReference>
<organism evidence="19 20">
    <name type="scientific">Blochmanniella vafra (strain BVAF)</name>
    <dbReference type="NCBI Taxonomy" id="859654"/>
    <lineage>
        <taxon>Bacteria</taxon>
        <taxon>Pseudomonadati</taxon>
        <taxon>Pseudomonadota</taxon>
        <taxon>Gammaproteobacteria</taxon>
        <taxon>Enterobacterales</taxon>
        <taxon>Enterobacteriaceae</taxon>
        <taxon>ant endosymbionts</taxon>
        <taxon>Candidatus Blochmanniella</taxon>
    </lineage>
</organism>
<dbReference type="Pfam" id="PF01746">
    <property type="entry name" value="tRNA_m1G_MT"/>
    <property type="match status" value="1"/>
</dbReference>
<dbReference type="FunFam" id="1.10.1270.20:FF:000001">
    <property type="entry name" value="tRNA (guanine-N(1)-)-methyltransferase"/>
    <property type="match status" value="1"/>
</dbReference>
<evidence type="ECO:0000256" key="6">
    <source>
        <dbReference type="ARBA" id="ARBA00014679"/>
    </source>
</evidence>
<dbReference type="Gene3D" id="3.40.1280.10">
    <property type="match status" value="1"/>
</dbReference>
<evidence type="ECO:0000256" key="13">
    <source>
        <dbReference type="ARBA" id="ARBA00033392"/>
    </source>
</evidence>
<evidence type="ECO:0000256" key="3">
    <source>
        <dbReference type="ARBA" id="ARBA00007630"/>
    </source>
</evidence>
<dbReference type="KEGG" id="bva:BVAF_176"/>
<evidence type="ECO:0000313" key="20">
    <source>
        <dbReference type="Proteomes" id="UP000007464"/>
    </source>
</evidence>
<dbReference type="EMBL" id="CP002189">
    <property type="protein sequence ID" value="ADV33581.1"/>
    <property type="molecule type" value="Genomic_DNA"/>
</dbReference>
<reference evidence="19 20" key="1">
    <citation type="journal article" date="2010" name="BMC Genomics">
        <title>Unprecedented loss of ammonia assimilation capability in a urease-encoding bacterial mutualist.</title>
        <authorList>
            <person name="Williams L.E."/>
            <person name="Wernegreen J.J."/>
        </authorList>
    </citation>
    <scope>NUCLEOTIDE SEQUENCE [LARGE SCALE GENOMIC DNA]</scope>
    <source>
        <strain evidence="19 20">BVAF</strain>
    </source>
</reference>
<evidence type="ECO:0000256" key="16">
    <source>
        <dbReference type="PIRSR" id="PIRSR000386-1"/>
    </source>
</evidence>
<name>E8Q5T4_BLOVB</name>
<evidence type="ECO:0000256" key="11">
    <source>
        <dbReference type="ARBA" id="ARBA00022694"/>
    </source>
</evidence>
<dbReference type="EC" id="2.1.1.228" evidence="5 15"/>
<evidence type="ECO:0000256" key="2">
    <source>
        <dbReference type="ARBA" id="ARBA00004496"/>
    </source>
</evidence>
<evidence type="ECO:0000256" key="15">
    <source>
        <dbReference type="HAMAP-Rule" id="MF_00605"/>
    </source>
</evidence>
<evidence type="ECO:0000256" key="9">
    <source>
        <dbReference type="ARBA" id="ARBA00022679"/>
    </source>
</evidence>
<dbReference type="Gene3D" id="1.10.1270.20">
    <property type="entry name" value="tRNA(m1g37)methyltransferase, domain 2"/>
    <property type="match status" value="1"/>
</dbReference>
<feature type="domain" description="tRNA methyltransferase TRMD/TRM10-type" evidence="18">
    <location>
        <begin position="1"/>
        <end position="227"/>
    </location>
</feature>
<sequence>MLFGIITLFPEMFNAVTHYGVVGKSVRNGIISVKLWNPREFSRNSYKKVDDYPYGGGAGMLMSSQPLKEAITAAQNTLGEGSKVIYLSPQGKRLNHKYVCKLAQNEKNLILVCGRYQGIDERIIQMKINEEWSIGDYVLSGGELAAMVFIDTIARVLPGTLNNQESKRSNSFFKNRLNYPHYTRPEVFEGMRVPAILLSGNHGQISRWRLKQSLGRTWLKRPDLLKKLNLSKEEKILLTEFKNEYLVSLSNE</sequence>
<dbReference type="PIRSF" id="PIRSF000386">
    <property type="entry name" value="tRNA_mtase"/>
    <property type="match status" value="1"/>
</dbReference>
<dbReference type="InterPro" id="IPR002649">
    <property type="entry name" value="tRNA_m1G_MeTrfase_TrmD"/>
</dbReference>
<evidence type="ECO:0000259" key="18">
    <source>
        <dbReference type="Pfam" id="PF01746"/>
    </source>
</evidence>
<dbReference type="CDD" id="cd18080">
    <property type="entry name" value="TrmD-like"/>
    <property type="match status" value="1"/>
</dbReference>
<dbReference type="RefSeq" id="WP_013516506.1">
    <property type="nucleotide sequence ID" value="NC_014909.2"/>
</dbReference>
<comment type="subcellular location">
    <subcellularLocation>
        <location evidence="2 15 17">Cytoplasm</location>
    </subcellularLocation>
</comment>
<dbReference type="SUPFAM" id="SSF75217">
    <property type="entry name" value="alpha/beta knot"/>
    <property type="match status" value="1"/>
</dbReference>
<keyword evidence="9 15" id="KW-0808">Transferase</keyword>
<accession>E8Q5T4</accession>
<comment type="subunit">
    <text evidence="4 15 17">Homodimer.</text>
</comment>
<dbReference type="NCBIfam" id="TIGR00088">
    <property type="entry name" value="trmD"/>
    <property type="match status" value="1"/>
</dbReference>
<dbReference type="HAMAP" id="MF_00605">
    <property type="entry name" value="TrmD"/>
    <property type="match status" value="1"/>
</dbReference>
<feature type="binding site" evidence="15 16">
    <location>
        <position position="114"/>
    </location>
    <ligand>
        <name>S-adenosyl-L-methionine</name>
        <dbReference type="ChEBI" id="CHEBI:59789"/>
    </ligand>
</feature>
<keyword evidence="8 15" id="KW-0489">Methyltransferase</keyword>
<evidence type="ECO:0000256" key="1">
    <source>
        <dbReference type="ARBA" id="ARBA00002634"/>
    </source>
</evidence>
<comment type="similarity">
    <text evidence="3 15 17">Belongs to the RNA methyltransferase TrmD family.</text>
</comment>
<proteinExistence type="inferred from homology"/>
<dbReference type="OrthoDB" id="9807416at2"/>
<dbReference type="Proteomes" id="UP000007464">
    <property type="component" value="Chromosome"/>
</dbReference>
<dbReference type="PANTHER" id="PTHR46417">
    <property type="entry name" value="TRNA (GUANINE-N(1)-)-METHYLTRANSFERASE"/>
    <property type="match status" value="1"/>
</dbReference>
<dbReference type="HOGENOM" id="CLU_047363_0_1_6"/>
<evidence type="ECO:0000256" key="10">
    <source>
        <dbReference type="ARBA" id="ARBA00022691"/>
    </source>
</evidence>
<comment type="catalytic activity">
    <reaction evidence="14 15 17">
        <text>guanosine(37) in tRNA + S-adenosyl-L-methionine = N(1)-methylguanosine(37) in tRNA + S-adenosyl-L-homocysteine + H(+)</text>
        <dbReference type="Rhea" id="RHEA:36899"/>
        <dbReference type="Rhea" id="RHEA-COMP:10145"/>
        <dbReference type="Rhea" id="RHEA-COMP:10147"/>
        <dbReference type="ChEBI" id="CHEBI:15378"/>
        <dbReference type="ChEBI" id="CHEBI:57856"/>
        <dbReference type="ChEBI" id="CHEBI:59789"/>
        <dbReference type="ChEBI" id="CHEBI:73542"/>
        <dbReference type="ChEBI" id="CHEBI:74269"/>
        <dbReference type="EC" id="2.1.1.228"/>
    </reaction>
</comment>
<feature type="binding site" evidence="15 16">
    <location>
        <begin position="134"/>
        <end position="139"/>
    </location>
    <ligand>
        <name>S-adenosyl-L-methionine</name>
        <dbReference type="ChEBI" id="CHEBI:59789"/>
    </ligand>
</feature>